<evidence type="ECO:0000256" key="1">
    <source>
        <dbReference type="SAM" id="SignalP"/>
    </source>
</evidence>
<feature type="signal peptide" evidence="1">
    <location>
        <begin position="1"/>
        <end position="26"/>
    </location>
</feature>
<feature type="chain" id="PRO_5045360569" description="DUF5666 domain-containing protein" evidence="1">
    <location>
        <begin position="27"/>
        <end position="128"/>
    </location>
</feature>
<evidence type="ECO:0000313" key="2">
    <source>
        <dbReference type="EMBL" id="MBB4651577.1"/>
    </source>
</evidence>
<comment type="caution">
    <text evidence="2">The sequence shown here is derived from an EMBL/GenBank/DDBJ whole genome shotgun (WGS) entry which is preliminary data.</text>
</comment>
<keyword evidence="1" id="KW-0732">Signal</keyword>
<organism evidence="2 3">
    <name type="scientific">Aminobacter niigataensis</name>
    <dbReference type="NCBI Taxonomy" id="83265"/>
    <lineage>
        <taxon>Bacteria</taxon>
        <taxon>Pseudomonadati</taxon>
        <taxon>Pseudomonadota</taxon>
        <taxon>Alphaproteobacteria</taxon>
        <taxon>Hyphomicrobiales</taxon>
        <taxon>Phyllobacteriaceae</taxon>
        <taxon>Aminobacter</taxon>
    </lineage>
</organism>
<dbReference type="InterPro" id="IPR046150">
    <property type="entry name" value="DUF6152"/>
</dbReference>
<accession>A0ABR6L448</accession>
<dbReference type="Pfam" id="PF19649">
    <property type="entry name" value="DUF6152"/>
    <property type="match status" value="1"/>
</dbReference>
<dbReference type="Proteomes" id="UP000539538">
    <property type="component" value="Unassembled WGS sequence"/>
</dbReference>
<protein>
    <recommendedName>
        <fullName evidence="4">DUF5666 domain-containing protein</fullName>
    </recommendedName>
</protein>
<reference evidence="2 3" key="1">
    <citation type="submission" date="2020-08" db="EMBL/GenBank/DDBJ databases">
        <title>Genomic Encyclopedia of Type Strains, Phase IV (KMG-IV): sequencing the most valuable type-strain genomes for metagenomic binning, comparative biology and taxonomic classification.</title>
        <authorList>
            <person name="Goeker M."/>
        </authorList>
    </citation>
    <scope>NUCLEOTIDE SEQUENCE [LARGE SCALE GENOMIC DNA]</scope>
    <source>
        <strain evidence="2 3">DSM 7050</strain>
    </source>
</reference>
<gene>
    <name evidence="2" type="ORF">GGQ99_003344</name>
</gene>
<sequence>MEILSKRVPIVATLAAAAMFTLPALAHHGWSWTQDGFFELKGVIAEIYIGNPHATLDVDVEGDIWRVELAPPARTISAGFSDEVAKKGDEVTAIGNRSRDETEKRMKAVRIIVNGKTYDVYSDRVPPS</sequence>
<dbReference type="RefSeq" id="WP_183263365.1">
    <property type="nucleotide sequence ID" value="NZ_BAAAVZ010000010.1"/>
</dbReference>
<name>A0ABR6L448_9HYPH</name>
<keyword evidence="3" id="KW-1185">Reference proteome</keyword>
<evidence type="ECO:0008006" key="4">
    <source>
        <dbReference type="Google" id="ProtNLM"/>
    </source>
</evidence>
<proteinExistence type="predicted"/>
<dbReference type="EMBL" id="JACHOT010000004">
    <property type="protein sequence ID" value="MBB4651577.1"/>
    <property type="molecule type" value="Genomic_DNA"/>
</dbReference>
<evidence type="ECO:0000313" key="3">
    <source>
        <dbReference type="Proteomes" id="UP000539538"/>
    </source>
</evidence>